<reference evidence="3" key="1">
    <citation type="journal article" date="2017" name="Nat. Ecol. Evol.">
        <title>Genome expansion and lineage-specific genetic innovations in the forest pathogenic fungi Armillaria.</title>
        <authorList>
            <person name="Sipos G."/>
            <person name="Prasanna A.N."/>
            <person name="Walter M.C."/>
            <person name="O'Connor E."/>
            <person name="Balint B."/>
            <person name="Krizsan K."/>
            <person name="Kiss B."/>
            <person name="Hess J."/>
            <person name="Varga T."/>
            <person name="Slot J."/>
            <person name="Riley R."/>
            <person name="Boka B."/>
            <person name="Rigling D."/>
            <person name="Barry K."/>
            <person name="Lee J."/>
            <person name="Mihaltcheva S."/>
            <person name="LaButti K."/>
            <person name="Lipzen A."/>
            <person name="Waldron R."/>
            <person name="Moloney N.M."/>
            <person name="Sperisen C."/>
            <person name="Kredics L."/>
            <person name="Vagvoelgyi C."/>
            <person name="Patrignani A."/>
            <person name="Fitzpatrick D."/>
            <person name="Nagy I."/>
            <person name="Doyle S."/>
            <person name="Anderson J.B."/>
            <person name="Grigoriev I.V."/>
            <person name="Gueldener U."/>
            <person name="Muensterkoetter M."/>
            <person name="Nagy L.G."/>
        </authorList>
    </citation>
    <scope>NUCLEOTIDE SEQUENCE [LARGE SCALE GENOMIC DNA]</scope>
    <source>
        <strain evidence="3">Ar21-2</strain>
    </source>
</reference>
<evidence type="ECO:0000313" key="2">
    <source>
        <dbReference type="EMBL" id="PBK95828.1"/>
    </source>
</evidence>
<keyword evidence="1" id="KW-0472">Membrane</keyword>
<gene>
    <name evidence="2" type="ORF">ARMGADRAFT_1028098</name>
</gene>
<keyword evidence="1" id="KW-0812">Transmembrane</keyword>
<evidence type="ECO:0000313" key="3">
    <source>
        <dbReference type="Proteomes" id="UP000217790"/>
    </source>
</evidence>
<keyword evidence="3" id="KW-1185">Reference proteome</keyword>
<protein>
    <submittedName>
        <fullName evidence="2">Uncharacterized protein</fullName>
    </submittedName>
</protein>
<dbReference type="EMBL" id="KZ293651">
    <property type="protein sequence ID" value="PBK95828.1"/>
    <property type="molecule type" value="Genomic_DNA"/>
</dbReference>
<proteinExistence type="predicted"/>
<accession>A0A2H3DY92</accession>
<dbReference type="AlphaFoldDB" id="A0A2H3DY92"/>
<feature type="transmembrane region" description="Helical" evidence="1">
    <location>
        <begin position="31"/>
        <end position="55"/>
    </location>
</feature>
<dbReference type="InParanoid" id="A0A2H3DY92"/>
<name>A0A2H3DY92_ARMGA</name>
<keyword evidence="1" id="KW-1133">Transmembrane helix</keyword>
<sequence length="102" mass="11137">MAAHVVAGLRNEAAFYATNLQGKTVPVHGGIWTASTIWGAVIMACRSVLLVHVGIRQSLDRRQESVDVDGAEFVLLGDLPLTIEWRVEEQGLFVGFVSQRTC</sequence>
<organism evidence="2 3">
    <name type="scientific">Armillaria gallica</name>
    <name type="common">Bulbous honey fungus</name>
    <name type="synonym">Armillaria bulbosa</name>
    <dbReference type="NCBI Taxonomy" id="47427"/>
    <lineage>
        <taxon>Eukaryota</taxon>
        <taxon>Fungi</taxon>
        <taxon>Dikarya</taxon>
        <taxon>Basidiomycota</taxon>
        <taxon>Agaricomycotina</taxon>
        <taxon>Agaricomycetes</taxon>
        <taxon>Agaricomycetidae</taxon>
        <taxon>Agaricales</taxon>
        <taxon>Marasmiineae</taxon>
        <taxon>Physalacriaceae</taxon>
        <taxon>Armillaria</taxon>
    </lineage>
</organism>
<evidence type="ECO:0000256" key="1">
    <source>
        <dbReference type="SAM" id="Phobius"/>
    </source>
</evidence>
<dbReference type="Proteomes" id="UP000217790">
    <property type="component" value="Unassembled WGS sequence"/>
</dbReference>